<evidence type="ECO:0000313" key="7">
    <source>
        <dbReference type="EMBL" id="CAJ2501668.1"/>
    </source>
</evidence>
<keyword evidence="8" id="KW-1185">Reference proteome</keyword>
<dbReference type="SUPFAM" id="SSF144232">
    <property type="entry name" value="HIT/MYND zinc finger-like"/>
    <property type="match status" value="1"/>
</dbReference>
<dbReference type="GO" id="GO:0008270">
    <property type="term" value="F:zinc ion binding"/>
    <property type="evidence" value="ECO:0007669"/>
    <property type="project" value="UniProtKB-KW"/>
</dbReference>
<evidence type="ECO:0000256" key="2">
    <source>
        <dbReference type="ARBA" id="ARBA00022771"/>
    </source>
</evidence>
<evidence type="ECO:0000256" key="4">
    <source>
        <dbReference type="PROSITE-ProRule" id="PRU00134"/>
    </source>
</evidence>
<comment type="caution">
    <text evidence="7">The sequence shown here is derived from an EMBL/GenBank/DDBJ whole genome shotgun (WGS) entry which is preliminary data.</text>
</comment>
<proteinExistence type="predicted"/>
<feature type="domain" description="MYND-type" evidence="6">
    <location>
        <begin position="177"/>
        <end position="215"/>
    </location>
</feature>
<keyword evidence="2 4" id="KW-0863">Zinc-finger</keyword>
<evidence type="ECO:0000256" key="5">
    <source>
        <dbReference type="SAM" id="MobiDB-lite"/>
    </source>
</evidence>
<evidence type="ECO:0000256" key="3">
    <source>
        <dbReference type="ARBA" id="ARBA00022833"/>
    </source>
</evidence>
<sequence>MGVWGLGLLQSDDDYDIESDLDDMFGLNLFQPTDEAESVATVEKLNTDRFLAKKFDKILTATFVPPRAAYQQRDRIAVILGMLAMQLGAKIESQHMRMLRLLRPALPTLEQQLQLLAALDGYKNDGTQWESGSKSLMDATTTKGDATEYDLGDEFWFSGLGHSADENPTSNMWSTSCLSCGDDESTLTTCGRCKMGRYCSKTCQKLDWPIHKKVCAPREKTRSCPVFNIVERQETTEGQREANGPDVLKEGQGDIREEEHEEHREEHEKEGVEVSITAPAA</sequence>
<dbReference type="EMBL" id="CAUWAG010000003">
    <property type="protein sequence ID" value="CAJ2501668.1"/>
    <property type="molecule type" value="Genomic_DNA"/>
</dbReference>
<dbReference type="AlphaFoldDB" id="A0AAI8V624"/>
<dbReference type="Pfam" id="PF01753">
    <property type="entry name" value="zf-MYND"/>
    <property type="match status" value="1"/>
</dbReference>
<dbReference type="PROSITE" id="PS50865">
    <property type="entry name" value="ZF_MYND_2"/>
    <property type="match status" value="1"/>
</dbReference>
<dbReference type="InterPro" id="IPR002893">
    <property type="entry name" value="Znf_MYND"/>
</dbReference>
<reference evidence="7" key="1">
    <citation type="submission" date="2023-10" db="EMBL/GenBank/DDBJ databases">
        <authorList>
            <person name="Hackl T."/>
        </authorList>
    </citation>
    <scope>NUCLEOTIDE SEQUENCE</scope>
</reference>
<keyword evidence="3" id="KW-0862">Zinc</keyword>
<dbReference type="Proteomes" id="UP001295740">
    <property type="component" value="Unassembled WGS sequence"/>
</dbReference>
<evidence type="ECO:0000256" key="1">
    <source>
        <dbReference type="ARBA" id="ARBA00022723"/>
    </source>
</evidence>
<feature type="compositionally biased region" description="Basic and acidic residues" evidence="5">
    <location>
        <begin position="247"/>
        <end position="272"/>
    </location>
</feature>
<evidence type="ECO:0000259" key="6">
    <source>
        <dbReference type="PROSITE" id="PS50865"/>
    </source>
</evidence>
<dbReference type="PROSITE" id="PS01360">
    <property type="entry name" value="ZF_MYND_1"/>
    <property type="match status" value="1"/>
</dbReference>
<name>A0AAI8V624_9PEZI</name>
<evidence type="ECO:0000313" key="8">
    <source>
        <dbReference type="Proteomes" id="UP001295740"/>
    </source>
</evidence>
<keyword evidence="1" id="KW-0479">Metal-binding</keyword>
<gene>
    <name evidence="7" type="ORF">KHLLAP_LOCUS2136</name>
</gene>
<protein>
    <submittedName>
        <fullName evidence="7">Uu.00g045210.m01.CDS01</fullName>
    </submittedName>
</protein>
<accession>A0AAI8V624</accession>
<feature type="region of interest" description="Disordered" evidence="5">
    <location>
        <begin position="234"/>
        <end position="281"/>
    </location>
</feature>
<dbReference type="Gene3D" id="6.10.140.2220">
    <property type="match status" value="1"/>
</dbReference>
<organism evidence="7 8">
    <name type="scientific">Anthostomella pinea</name>
    <dbReference type="NCBI Taxonomy" id="933095"/>
    <lineage>
        <taxon>Eukaryota</taxon>
        <taxon>Fungi</taxon>
        <taxon>Dikarya</taxon>
        <taxon>Ascomycota</taxon>
        <taxon>Pezizomycotina</taxon>
        <taxon>Sordariomycetes</taxon>
        <taxon>Xylariomycetidae</taxon>
        <taxon>Xylariales</taxon>
        <taxon>Xylariaceae</taxon>
        <taxon>Anthostomella</taxon>
    </lineage>
</organism>